<dbReference type="InterPro" id="IPR023346">
    <property type="entry name" value="Lysozyme-like_dom_sf"/>
</dbReference>
<organism evidence="7 8">
    <name type="scientific">Sediminihabitans luteus</name>
    <dbReference type="NCBI Taxonomy" id="1138585"/>
    <lineage>
        <taxon>Bacteria</taxon>
        <taxon>Bacillati</taxon>
        <taxon>Actinomycetota</taxon>
        <taxon>Actinomycetes</taxon>
        <taxon>Micrococcales</taxon>
        <taxon>Cellulomonadaceae</taxon>
        <taxon>Sediminihabitans</taxon>
    </lineage>
</organism>
<feature type="domain" description="G5" evidence="6">
    <location>
        <begin position="248"/>
        <end position="329"/>
    </location>
</feature>
<evidence type="ECO:0000313" key="7">
    <source>
        <dbReference type="EMBL" id="PJJ69850.1"/>
    </source>
</evidence>
<dbReference type="InterPro" id="IPR007137">
    <property type="entry name" value="DUF348"/>
</dbReference>
<dbReference type="PROSITE" id="PS51109">
    <property type="entry name" value="G5"/>
    <property type="match status" value="1"/>
</dbReference>
<dbReference type="Gene3D" id="1.10.530.10">
    <property type="match status" value="1"/>
</dbReference>
<keyword evidence="5" id="KW-0472">Membrane</keyword>
<dbReference type="InterPro" id="IPR011098">
    <property type="entry name" value="G5_dom"/>
</dbReference>
<keyword evidence="8" id="KW-1185">Reference proteome</keyword>
<sequence>MLSAPRQGSVTGPTDDWNRVNDNLDGAPESTAPMTQPIDLAAAPGTVETPATTRRRRRWPFVAGATAVAVVAAGSVAYADARKTVTLDVDGETRTVTTFAGSVDGLLDEQGVAVGSRDEVQPAVDTALAEGGDVVVRSGHQITVQADGDDEQLWTNALDADEALASLENRGDDVSLVASRSDERTALPLVLDVDGPVNLVHDGTTVVVPDGHAGVEAILADNEVTVGDLDRVSVVRDDTQTPAVSLVVQRVTVKEESSTKSVDYDTTTVTDSDRYADLGTAVKAEGKKGVYTTVNKVTRVDGKVESTELVSKGVTTEPVDRVLVKGTKERPVATPKPTTSSSSSSSSKSSSSSSSSSGSSSSSKATGSAPAGVWASLAQCESGGNPATNTGNGYYGLYQFSAQTWRAMGGSGLPSENSAAEQTRLAQKLQAQSGWGQWPACARKLGLL</sequence>
<accession>A0A2M9CDD4</accession>
<dbReference type="Pfam" id="PF06737">
    <property type="entry name" value="Transglycosylas"/>
    <property type="match status" value="1"/>
</dbReference>
<protein>
    <submittedName>
        <fullName evidence="7">Uncharacterized protein YabE (DUF348 family)</fullName>
    </submittedName>
</protein>
<feature type="transmembrane region" description="Helical" evidence="5">
    <location>
        <begin position="59"/>
        <end position="79"/>
    </location>
</feature>
<dbReference type="InterPro" id="IPR010618">
    <property type="entry name" value="RPF"/>
</dbReference>
<feature type="region of interest" description="Disordered" evidence="4">
    <location>
        <begin position="1"/>
        <end position="54"/>
    </location>
</feature>
<comment type="similarity">
    <text evidence="1">Belongs to the transglycosylase family. Rpf subfamily.</text>
</comment>
<evidence type="ECO:0000313" key="8">
    <source>
        <dbReference type="Proteomes" id="UP000231693"/>
    </source>
</evidence>
<feature type="region of interest" description="Disordered" evidence="4">
    <location>
        <begin position="320"/>
        <end position="368"/>
    </location>
</feature>
<feature type="compositionally biased region" description="Low complexity" evidence="4">
    <location>
        <begin position="335"/>
        <end position="368"/>
    </location>
</feature>
<dbReference type="SMART" id="SM01208">
    <property type="entry name" value="G5"/>
    <property type="match status" value="1"/>
</dbReference>
<keyword evidence="5" id="KW-1133">Transmembrane helix</keyword>
<dbReference type="Pfam" id="PF03990">
    <property type="entry name" value="DUF348"/>
    <property type="match status" value="2"/>
</dbReference>
<gene>
    <name evidence="7" type="ORF">CLV28_2325</name>
</gene>
<feature type="compositionally biased region" description="Polar residues" evidence="4">
    <location>
        <begin position="1"/>
        <end position="12"/>
    </location>
</feature>
<evidence type="ECO:0000256" key="2">
    <source>
        <dbReference type="ARBA" id="ARBA00022729"/>
    </source>
</evidence>
<evidence type="ECO:0000256" key="5">
    <source>
        <dbReference type="SAM" id="Phobius"/>
    </source>
</evidence>
<name>A0A2M9CDD4_9CELL</name>
<evidence type="ECO:0000256" key="4">
    <source>
        <dbReference type="SAM" id="MobiDB-lite"/>
    </source>
</evidence>
<dbReference type="SUPFAM" id="SSF53955">
    <property type="entry name" value="Lysozyme-like"/>
    <property type="match status" value="1"/>
</dbReference>
<evidence type="ECO:0000256" key="1">
    <source>
        <dbReference type="ARBA" id="ARBA00010830"/>
    </source>
</evidence>
<dbReference type="Proteomes" id="UP000231693">
    <property type="component" value="Unassembled WGS sequence"/>
</dbReference>
<dbReference type="Pfam" id="PF07501">
    <property type="entry name" value="G5"/>
    <property type="match status" value="1"/>
</dbReference>
<dbReference type="GO" id="GO:0016787">
    <property type="term" value="F:hydrolase activity"/>
    <property type="evidence" value="ECO:0007669"/>
    <property type="project" value="UniProtKB-KW"/>
</dbReference>
<comment type="caution">
    <text evidence="7">The sequence shown here is derived from an EMBL/GenBank/DDBJ whole genome shotgun (WGS) entry which is preliminary data.</text>
</comment>
<reference evidence="7 8" key="1">
    <citation type="submission" date="2017-11" db="EMBL/GenBank/DDBJ databases">
        <title>Genomic Encyclopedia of Archaeal and Bacterial Type Strains, Phase II (KMG-II): From Individual Species to Whole Genera.</title>
        <authorList>
            <person name="Goeker M."/>
        </authorList>
    </citation>
    <scope>NUCLEOTIDE SEQUENCE [LARGE SCALE GENOMIC DNA]</scope>
    <source>
        <strain evidence="7 8">DSM 25478</strain>
    </source>
</reference>
<keyword evidence="2" id="KW-0732">Signal</keyword>
<dbReference type="CDD" id="cd13925">
    <property type="entry name" value="RPF"/>
    <property type="match status" value="1"/>
</dbReference>
<proteinExistence type="inferred from homology"/>
<keyword evidence="3" id="KW-0378">Hydrolase</keyword>
<dbReference type="Gene3D" id="2.20.230.10">
    <property type="entry name" value="Resuscitation-promoting factor rpfb"/>
    <property type="match status" value="1"/>
</dbReference>
<evidence type="ECO:0000259" key="6">
    <source>
        <dbReference type="PROSITE" id="PS51109"/>
    </source>
</evidence>
<keyword evidence="5" id="KW-0812">Transmembrane</keyword>
<feature type="compositionally biased region" description="Basic and acidic residues" evidence="4">
    <location>
        <begin position="320"/>
        <end position="331"/>
    </location>
</feature>
<evidence type="ECO:0000256" key="3">
    <source>
        <dbReference type="ARBA" id="ARBA00022801"/>
    </source>
</evidence>
<dbReference type="AlphaFoldDB" id="A0A2M9CDD4"/>
<dbReference type="EMBL" id="PGFE01000004">
    <property type="protein sequence ID" value="PJJ69850.1"/>
    <property type="molecule type" value="Genomic_DNA"/>
</dbReference>